<sequence>MSQQYSPLKQALAQAGVVLNERATATHSMPWFVRGVQALSGWLAALFLLGFIATGVVWVLESPLAALLVGGVMVLGAYALLRRSPGSDVMEHMALAFSLAGQLLIAWPLADALSFSVGLGWALVIMQMAVAWGMPSRLHRFVAVVLACLALEFSLAASGLTQVASGFVVLALVGLWLNEFRWPERLSDMHAWGMGLLVGVLMLQGVAHAGQALWLGHFTERDALSPMLSRSISTALAGVALLWVAHTALSRHSPSSSVMWAVYGAALLVAVLAYFAPGLSSGIAVLLLGAAISHRVLMASGILLLLAAVSAYYYWLDISLLHKAALLCVLGFALLALRWGLQRWRLATTKRGEHHGR</sequence>
<feature type="transmembrane region" description="Helical" evidence="1">
    <location>
        <begin position="261"/>
        <end position="289"/>
    </location>
</feature>
<protein>
    <recommendedName>
        <fullName evidence="2">DUF4401 domain-containing protein</fullName>
    </recommendedName>
</protein>
<feature type="transmembrane region" description="Helical" evidence="1">
    <location>
        <begin position="116"/>
        <end position="134"/>
    </location>
</feature>
<dbReference type="Pfam" id="PF14351">
    <property type="entry name" value="DUF4401"/>
    <property type="match status" value="1"/>
</dbReference>
<proteinExistence type="predicted"/>
<keyword evidence="1" id="KW-1133">Transmembrane helix</keyword>
<dbReference type="Proteomes" id="UP000463949">
    <property type="component" value="Chromosome"/>
</dbReference>
<feature type="domain" description="DUF4401" evidence="2">
    <location>
        <begin position="30"/>
        <end position="343"/>
    </location>
</feature>
<accession>A0A857GI53</accession>
<evidence type="ECO:0000259" key="2">
    <source>
        <dbReference type="Pfam" id="PF14351"/>
    </source>
</evidence>
<evidence type="ECO:0000313" key="4">
    <source>
        <dbReference type="Proteomes" id="UP000463949"/>
    </source>
</evidence>
<evidence type="ECO:0000256" key="1">
    <source>
        <dbReference type="SAM" id="Phobius"/>
    </source>
</evidence>
<feature type="transmembrane region" description="Helical" evidence="1">
    <location>
        <begin position="227"/>
        <end position="249"/>
    </location>
</feature>
<dbReference type="RefSeq" id="WP_159341300.1">
    <property type="nucleotide sequence ID" value="NZ_CP024621.1"/>
</dbReference>
<feature type="transmembrane region" description="Helical" evidence="1">
    <location>
        <begin position="296"/>
        <end position="315"/>
    </location>
</feature>
<feature type="transmembrane region" description="Helical" evidence="1">
    <location>
        <begin position="321"/>
        <end position="341"/>
    </location>
</feature>
<feature type="transmembrane region" description="Helical" evidence="1">
    <location>
        <begin position="93"/>
        <end position="110"/>
    </location>
</feature>
<keyword evidence="1" id="KW-0472">Membrane</keyword>
<dbReference type="AlphaFoldDB" id="A0A857GI53"/>
<gene>
    <name evidence="3" type="ORF">CTT34_04110</name>
</gene>
<dbReference type="OrthoDB" id="8527955at2"/>
<reference evidence="3 4" key="1">
    <citation type="submission" date="2017-10" db="EMBL/GenBank/DDBJ databases">
        <title>Coral associated bacteria.</title>
        <authorList>
            <person name="Wang X."/>
        </authorList>
    </citation>
    <scope>NUCLEOTIDE SEQUENCE [LARGE SCALE GENOMIC DNA]</scope>
    <source>
        <strain evidence="3 4">SCSIO 43005</strain>
    </source>
</reference>
<evidence type="ECO:0000313" key="3">
    <source>
        <dbReference type="EMBL" id="QHD48932.1"/>
    </source>
</evidence>
<name>A0A857GI53_9GAMM</name>
<keyword evidence="1" id="KW-0812">Transmembrane</keyword>
<feature type="transmembrane region" description="Helical" evidence="1">
    <location>
        <begin position="141"/>
        <end position="172"/>
    </location>
</feature>
<organism evidence="3 4">
    <name type="scientific">Vreelandella aquamarina</name>
    <dbReference type="NCBI Taxonomy" id="77097"/>
    <lineage>
        <taxon>Bacteria</taxon>
        <taxon>Pseudomonadati</taxon>
        <taxon>Pseudomonadota</taxon>
        <taxon>Gammaproteobacteria</taxon>
        <taxon>Oceanospirillales</taxon>
        <taxon>Halomonadaceae</taxon>
        <taxon>Vreelandella</taxon>
    </lineage>
</organism>
<dbReference type="KEGG" id="hmd:CTT34_04110"/>
<feature type="transmembrane region" description="Helical" evidence="1">
    <location>
        <begin position="39"/>
        <end position="58"/>
    </location>
</feature>
<dbReference type="EMBL" id="CP024621">
    <property type="protein sequence ID" value="QHD48932.1"/>
    <property type="molecule type" value="Genomic_DNA"/>
</dbReference>
<dbReference type="InterPro" id="IPR025513">
    <property type="entry name" value="DUF4401"/>
</dbReference>
<feature type="transmembrane region" description="Helical" evidence="1">
    <location>
        <begin position="64"/>
        <end position="81"/>
    </location>
</feature>
<feature type="transmembrane region" description="Helical" evidence="1">
    <location>
        <begin position="192"/>
        <end position="215"/>
    </location>
</feature>